<protein>
    <submittedName>
        <fullName evidence="4">Fic family protein</fullName>
    </submittedName>
</protein>
<dbReference type="InterPro" id="IPR036390">
    <property type="entry name" value="WH_DNA-bd_sf"/>
</dbReference>
<dbReference type="InterPro" id="IPR036597">
    <property type="entry name" value="Fido-like_dom_sf"/>
</dbReference>
<keyword evidence="2" id="KW-0067">ATP-binding</keyword>
<dbReference type="Proteomes" id="UP000321424">
    <property type="component" value="Unassembled WGS sequence"/>
</dbReference>
<feature type="domain" description="Fido" evidence="3">
    <location>
        <begin position="175"/>
        <end position="333"/>
    </location>
</feature>
<dbReference type="Gene3D" id="1.10.3290.10">
    <property type="entry name" value="Fido-like domain"/>
    <property type="match status" value="1"/>
</dbReference>
<dbReference type="PANTHER" id="PTHR13504:SF38">
    <property type="entry name" value="FIDO DOMAIN-CONTAINING PROTEIN"/>
    <property type="match status" value="1"/>
</dbReference>
<keyword evidence="2" id="KW-0547">Nucleotide-binding</keyword>
<dbReference type="EMBL" id="BJXA01000022">
    <property type="protein sequence ID" value="GEM39188.1"/>
    <property type="molecule type" value="Genomic_DNA"/>
</dbReference>
<evidence type="ECO:0000256" key="1">
    <source>
        <dbReference type="PIRSR" id="PIRSR640198-1"/>
    </source>
</evidence>
<keyword evidence="5" id="KW-1185">Reference proteome</keyword>
<reference evidence="4 5" key="1">
    <citation type="submission" date="2019-07" db="EMBL/GenBank/DDBJ databases">
        <title>Whole genome shotgun sequence of Nocardia ninae NBRC 108245.</title>
        <authorList>
            <person name="Hosoyama A."/>
            <person name="Uohara A."/>
            <person name="Ohji S."/>
            <person name="Ichikawa N."/>
        </authorList>
    </citation>
    <scope>NUCLEOTIDE SEQUENCE [LARGE SCALE GENOMIC DNA]</scope>
    <source>
        <strain evidence="4 5">NBRC 108245</strain>
    </source>
</reference>
<evidence type="ECO:0000256" key="2">
    <source>
        <dbReference type="PIRSR" id="PIRSR640198-2"/>
    </source>
</evidence>
<dbReference type="SUPFAM" id="SSF46785">
    <property type="entry name" value="Winged helix' DNA-binding domain"/>
    <property type="match status" value="1"/>
</dbReference>
<dbReference type="InterPro" id="IPR040198">
    <property type="entry name" value="Fido_containing"/>
</dbReference>
<dbReference type="SUPFAM" id="SSF140931">
    <property type="entry name" value="Fic-like"/>
    <property type="match status" value="1"/>
</dbReference>
<gene>
    <name evidence="4" type="ORF">NN4_37070</name>
</gene>
<dbReference type="GO" id="GO:0005524">
    <property type="term" value="F:ATP binding"/>
    <property type="evidence" value="ECO:0007669"/>
    <property type="project" value="UniProtKB-KW"/>
</dbReference>
<sequence length="441" mass="50085">MRELLNKFSSGSGTRLLRVMESAESTAVAPYLPWDKFRYKTPPDGLTVEEWWFANKMGRLSMRRRLPLYSVAGEPFAYALPDEVLRLLDEVAQRASGQIAAPEQVTNPATRDRYVVSSLIEEAIASSQLEGASTSRLDAKNMIRHGMRPKDRSEQMILNNYNAMIFVRENRNAEFTPEMVCELHRIVTEGTLDNPDSAGKLQNDPDPADRVKVFDAADNVLHVPPPVDQLPARLQALCDFANAKSDDKRYLPPVVRALAIHFMAGYDHYFEDGNGRTARALFYWSMLKQGYWLTEYLTISKILKKAPSKYSRSFIYTEQDDGDLTHFIIYQLQVLKRSMNELDDYLNRKVQEVQHARTLLSGSGEFNYRQLALLESAMRNSGNEFTVKSHSKSHGVSGQTARNDLYDLEKRGLLERFSIGRVYAWSPVPDLSETLNKAAPG</sequence>
<feature type="binding site" evidence="2">
    <location>
        <begin position="272"/>
        <end position="279"/>
    </location>
    <ligand>
        <name>ATP</name>
        <dbReference type="ChEBI" id="CHEBI:30616"/>
    </ligand>
</feature>
<dbReference type="Pfam" id="PF02661">
    <property type="entry name" value="Fic"/>
    <property type="match status" value="1"/>
</dbReference>
<dbReference type="PANTHER" id="PTHR13504">
    <property type="entry name" value="FIDO DOMAIN-CONTAINING PROTEIN DDB_G0283145"/>
    <property type="match status" value="1"/>
</dbReference>
<feature type="active site" evidence="1">
    <location>
        <position position="268"/>
    </location>
</feature>
<organism evidence="4 5">
    <name type="scientific">Nocardia ninae NBRC 108245</name>
    <dbReference type="NCBI Taxonomy" id="1210091"/>
    <lineage>
        <taxon>Bacteria</taxon>
        <taxon>Bacillati</taxon>
        <taxon>Actinomycetota</taxon>
        <taxon>Actinomycetes</taxon>
        <taxon>Mycobacteriales</taxon>
        <taxon>Nocardiaceae</taxon>
        <taxon>Nocardia</taxon>
    </lineage>
</organism>
<name>A0A511MGK2_9NOCA</name>
<evidence type="ECO:0000313" key="5">
    <source>
        <dbReference type="Proteomes" id="UP000321424"/>
    </source>
</evidence>
<evidence type="ECO:0000259" key="3">
    <source>
        <dbReference type="PROSITE" id="PS51459"/>
    </source>
</evidence>
<evidence type="ECO:0000313" key="4">
    <source>
        <dbReference type="EMBL" id="GEM39188.1"/>
    </source>
</evidence>
<comment type="caution">
    <text evidence="4">The sequence shown here is derived from an EMBL/GenBank/DDBJ whole genome shotgun (WGS) entry which is preliminary data.</text>
</comment>
<dbReference type="AlphaFoldDB" id="A0A511MGK2"/>
<dbReference type="InterPro" id="IPR003812">
    <property type="entry name" value="Fido"/>
</dbReference>
<accession>A0A511MGK2</accession>
<proteinExistence type="predicted"/>
<dbReference type="PROSITE" id="PS51459">
    <property type="entry name" value="FIDO"/>
    <property type="match status" value="1"/>
</dbReference>